<dbReference type="HOGENOM" id="CLU_083158_0_0_1"/>
<dbReference type="PANTHER" id="PTHR36885">
    <property type="entry name" value="EXPRESSED PROTEIN"/>
    <property type="match status" value="1"/>
</dbReference>
<dbReference type="Proteomes" id="UP000008021">
    <property type="component" value="Chromosome 12"/>
</dbReference>
<feature type="compositionally biased region" description="Low complexity" evidence="1">
    <location>
        <begin position="95"/>
        <end position="112"/>
    </location>
</feature>
<evidence type="ECO:0000313" key="3">
    <source>
        <dbReference type="Proteomes" id="UP000008021"/>
    </source>
</evidence>
<dbReference type="EnsemblPlants" id="OMERI12G08760.1">
    <property type="protein sequence ID" value="OMERI12G08760.1"/>
    <property type="gene ID" value="OMERI12G08760"/>
</dbReference>
<dbReference type="eggNOG" id="ENOG502R3ZS">
    <property type="taxonomic scope" value="Eukaryota"/>
</dbReference>
<dbReference type="PANTHER" id="PTHR36885:SF3">
    <property type="entry name" value="OS12G0485150 PROTEIN"/>
    <property type="match status" value="1"/>
</dbReference>
<evidence type="ECO:0000256" key="1">
    <source>
        <dbReference type="SAM" id="MobiDB-lite"/>
    </source>
</evidence>
<organism evidence="2">
    <name type="scientific">Oryza meridionalis</name>
    <dbReference type="NCBI Taxonomy" id="40149"/>
    <lineage>
        <taxon>Eukaryota</taxon>
        <taxon>Viridiplantae</taxon>
        <taxon>Streptophyta</taxon>
        <taxon>Embryophyta</taxon>
        <taxon>Tracheophyta</taxon>
        <taxon>Spermatophyta</taxon>
        <taxon>Magnoliopsida</taxon>
        <taxon>Liliopsida</taxon>
        <taxon>Poales</taxon>
        <taxon>Poaceae</taxon>
        <taxon>BOP clade</taxon>
        <taxon>Oryzoideae</taxon>
        <taxon>Oryzeae</taxon>
        <taxon>Oryzinae</taxon>
        <taxon>Oryza</taxon>
    </lineage>
</organism>
<feature type="compositionally biased region" description="Low complexity" evidence="1">
    <location>
        <begin position="1"/>
        <end position="18"/>
    </location>
</feature>
<feature type="region of interest" description="Disordered" evidence="1">
    <location>
        <begin position="1"/>
        <end position="31"/>
    </location>
</feature>
<keyword evidence="3" id="KW-1185">Reference proteome</keyword>
<reference evidence="2" key="2">
    <citation type="submission" date="2018-05" db="EMBL/GenBank/DDBJ databases">
        <title>OmerRS3 (Oryza meridionalis Reference Sequence Version 3).</title>
        <authorList>
            <person name="Zhang J."/>
            <person name="Kudrna D."/>
            <person name="Lee S."/>
            <person name="Talag J."/>
            <person name="Welchert J."/>
            <person name="Wing R.A."/>
        </authorList>
    </citation>
    <scope>NUCLEOTIDE SEQUENCE [LARGE SCALE GENOMIC DNA]</scope>
    <source>
        <strain evidence="2">cv. OR44</strain>
    </source>
</reference>
<accession>A0A0E0FC92</accession>
<feature type="region of interest" description="Disordered" evidence="1">
    <location>
        <begin position="95"/>
        <end position="154"/>
    </location>
</feature>
<proteinExistence type="predicted"/>
<dbReference type="AlphaFoldDB" id="A0A0E0FC92"/>
<feature type="compositionally biased region" description="Acidic residues" evidence="1">
    <location>
        <begin position="115"/>
        <end position="128"/>
    </location>
</feature>
<protein>
    <recommendedName>
        <fullName evidence="4">DUF4378 domain-containing protein</fullName>
    </recommendedName>
</protein>
<name>A0A0E0FC92_9ORYZ</name>
<evidence type="ECO:0000313" key="2">
    <source>
        <dbReference type="EnsemblPlants" id="OMERI12G08760.1"/>
    </source>
</evidence>
<dbReference type="Gramene" id="OMERI12G08760.1">
    <property type="protein sequence ID" value="OMERI12G08760.1"/>
    <property type="gene ID" value="OMERI12G08760"/>
</dbReference>
<evidence type="ECO:0008006" key="4">
    <source>
        <dbReference type="Google" id="ProtNLM"/>
    </source>
</evidence>
<sequence>MATLLSPSPASGSSSSSSDGGGGGRRLSELLEEQQEPFSLHLFLLDKGCSPALLDAACWPAAARAMRRRRRRPASSLLSAILSKILLRGAAAGKKVGGKRQQQQPAAVAAVGDGAGEDDMEDEEEEEEKQLSPVSVLEQSPFQPPASPAYSKSKQTCTLTSRLLRLRRGGAIAATTWIAQSSLAPRTSTIAEAIVIFRELLAAAYTPALPDHPVINNHTPSSLAPAPSTSSSSSAAAASSRYWEEEKLEAELAKVHGLIAAEMAAGWSVCPVSDARRRVGAELAAAVLESLTEEAAAALMLTWSNGRPRCDHDDAIDDDARVQEAAGCFNKSRGNKDIATAWLTIVHQLQIGRRWIETAQG</sequence>
<reference evidence="2" key="1">
    <citation type="submission" date="2015-04" db="UniProtKB">
        <authorList>
            <consortium name="EnsemblPlants"/>
        </authorList>
    </citation>
    <scope>IDENTIFICATION</scope>
</reference>